<dbReference type="STRING" id="56646.A0A2L2T9G6"/>
<feature type="compositionally biased region" description="Low complexity" evidence="1">
    <location>
        <begin position="160"/>
        <end position="172"/>
    </location>
</feature>
<keyword evidence="2" id="KW-0732">Signal</keyword>
<dbReference type="EMBL" id="LN649230">
    <property type="protein sequence ID" value="CEI61911.1"/>
    <property type="molecule type" value="Genomic_DNA"/>
</dbReference>
<feature type="region of interest" description="Disordered" evidence="1">
    <location>
        <begin position="148"/>
        <end position="172"/>
    </location>
</feature>
<evidence type="ECO:0000256" key="2">
    <source>
        <dbReference type="SAM" id="SignalP"/>
    </source>
</evidence>
<keyword evidence="4" id="KW-1185">Reference proteome</keyword>
<evidence type="ECO:0000313" key="3">
    <source>
        <dbReference type="EMBL" id="CEI61911.1"/>
    </source>
</evidence>
<feature type="compositionally biased region" description="Low complexity" evidence="1">
    <location>
        <begin position="56"/>
        <end position="81"/>
    </location>
</feature>
<protein>
    <submittedName>
        <fullName evidence="3">Uncharacterized protein</fullName>
    </submittedName>
</protein>
<evidence type="ECO:0000256" key="1">
    <source>
        <dbReference type="SAM" id="MobiDB-lite"/>
    </source>
</evidence>
<feature type="chain" id="PRO_5014733759" evidence="2">
    <location>
        <begin position="19"/>
        <end position="358"/>
    </location>
</feature>
<sequence length="358" mass="37248">MHLALLLSLAFGLKSVVAGPCKPQSSAIATTITTETLGQSSTSSTDTTKETEKSDSTTISTVTISEPTFSSSVTVESTSETDIGPSTSVASSDVPATTSTEATSTAVPEASIATSAESTFSIDGSVTTSAASTTTTIESTTTAEFTTDSAISSTEIPIDTTLEATTTTTEAPTSTTIFDEISTSAADTTTSLLPIPTLFSLAAQGGPADGWVIHTNGEPEYSVWIGTFLTWPSGQFKYEEETGHVLIDGNPLCSMAYGGNTDFISVIVCPTVITSSWHTPLVCERPTHGSLKCNATPKFESCVTGNGGIRTCMMTEASWSNLYSSPVSNGAWYQLRIAGADWAQRSTDVPIDLLVSPL</sequence>
<feature type="signal peptide" evidence="2">
    <location>
        <begin position="1"/>
        <end position="18"/>
    </location>
</feature>
<dbReference type="AlphaFoldDB" id="A0A2L2T9G6"/>
<feature type="region of interest" description="Disordered" evidence="1">
    <location>
        <begin position="36"/>
        <end position="106"/>
    </location>
</feature>
<name>A0A2L2T9G6_9HYPO</name>
<dbReference type="Proteomes" id="UP000245910">
    <property type="component" value="Chromosome II"/>
</dbReference>
<reference evidence="4" key="1">
    <citation type="submission" date="2014-10" db="EMBL/GenBank/DDBJ databases">
        <authorList>
            <person name="King R."/>
        </authorList>
    </citation>
    <scope>NUCLEOTIDE SEQUENCE [LARGE SCALE GENOMIC DNA]</scope>
    <source>
        <strain evidence="4">A3/5</strain>
    </source>
</reference>
<feature type="compositionally biased region" description="Low complexity" evidence="1">
    <location>
        <begin position="94"/>
        <end position="106"/>
    </location>
</feature>
<organism evidence="3 4">
    <name type="scientific">Fusarium venenatum</name>
    <dbReference type="NCBI Taxonomy" id="56646"/>
    <lineage>
        <taxon>Eukaryota</taxon>
        <taxon>Fungi</taxon>
        <taxon>Dikarya</taxon>
        <taxon>Ascomycota</taxon>
        <taxon>Pezizomycotina</taxon>
        <taxon>Sordariomycetes</taxon>
        <taxon>Hypocreomycetidae</taxon>
        <taxon>Hypocreales</taxon>
        <taxon>Nectriaceae</taxon>
        <taxon>Fusarium</taxon>
    </lineage>
</organism>
<evidence type="ECO:0000313" key="4">
    <source>
        <dbReference type="Proteomes" id="UP000245910"/>
    </source>
</evidence>
<accession>A0A2L2T9G6</accession>
<feature type="compositionally biased region" description="Low complexity" evidence="1">
    <location>
        <begin position="36"/>
        <end position="46"/>
    </location>
</feature>
<proteinExistence type="predicted"/>